<gene>
    <name evidence="1" type="ORF">Poly51_47700</name>
</gene>
<evidence type="ECO:0000313" key="2">
    <source>
        <dbReference type="Proteomes" id="UP000318288"/>
    </source>
</evidence>
<organism evidence="1 2">
    <name type="scientific">Rubripirellula tenax</name>
    <dbReference type="NCBI Taxonomy" id="2528015"/>
    <lineage>
        <taxon>Bacteria</taxon>
        <taxon>Pseudomonadati</taxon>
        <taxon>Planctomycetota</taxon>
        <taxon>Planctomycetia</taxon>
        <taxon>Pirellulales</taxon>
        <taxon>Pirellulaceae</taxon>
        <taxon>Rubripirellula</taxon>
    </lineage>
</organism>
<dbReference type="AlphaFoldDB" id="A0A5C6EMT2"/>
<reference evidence="1 2" key="1">
    <citation type="submission" date="2019-02" db="EMBL/GenBank/DDBJ databases">
        <title>Deep-cultivation of Planctomycetes and their phenomic and genomic characterization uncovers novel biology.</title>
        <authorList>
            <person name="Wiegand S."/>
            <person name="Jogler M."/>
            <person name="Boedeker C."/>
            <person name="Pinto D."/>
            <person name="Vollmers J."/>
            <person name="Rivas-Marin E."/>
            <person name="Kohn T."/>
            <person name="Peeters S.H."/>
            <person name="Heuer A."/>
            <person name="Rast P."/>
            <person name="Oberbeckmann S."/>
            <person name="Bunk B."/>
            <person name="Jeske O."/>
            <person name="Meyerdierks A."/>
            <person name="Storesund J.E."/>
            <person name="Kallscheuer N."/>
            <person name="Luecker S."/>
            <person name="Lage O.M."/>
            <person name="Pohl T."/>
            <person name="Merkel B.J."/>
            <person name="Hornburger P."/>
            <person name="Mueller R.-W."/>
            <person name="Bruemmer F."/>
            <person name="Labrenz M."/>
            <person name="Spormann A.M."/>
            <person name="Op Den Camp H."/>
            <person name="Overmann J."/>
            <person name="Amann R."/>
            <person name="Jetten M.S.M."/>
            <person name="Mascher T."/>
            <person name="Medema M.H."/>
            <person name="Devos D.P."/>
            <person name="Kaster A.-K."/>
            <person name="Ovreas L."/>
            <person name="Rohde M."/>
            <person name="Galperin M.Y."/>
            <person name="Jogler C."/>
        </authorList>
    </citation>
    <scope>NUCLEOTIDE SEQUENCE [LARGE SCALE GENOMIC DNA]</scope>
    <source>
        <strain evidence="1 2">Poly51</strain>
    </source>
</reference>
<protein>
    <submittedName>
        <fullName evidence="1">Uncharacterized protein</fullName>
    </submittedName>
</protein>
<dbReference type="Proteomes" id="UP000318288">
    <property type="component" value="Unassembled WGS sequence"/>
</dbReference>
<dbReference type="EMBL" id="SJPW01000006">
    <property type="protein sequence ID" value="TWU48866.1"/>
    <property type="molecule type" value="Genomic_DNA"/>
</dbReference>
<accession>A0A5C6EMT2</accession>
<dbReference type="OrthoDB" id="260584at2"/>
<evidence type="ECO:0000313" key="1">
    <source>
        <dbReference type="EMBL" id="TWU48866.1"/>
    </source>
</evidence>
<sequence>MAKSKNGSSNCPKPTRKKWPRGGSLKLWLECYLDSCERVSNLSKSAIQASVRLRQLAECGHEAQALKRLERLITLLDPTDVDSFIRLSLAGAEISLESLKLKRADKYIAALKARFANARPSKRKLLENFLHRFRLINGLAVETEDEADDEWEDEAASRSIGKQRHQFRLAILDGDEASALASVRRATKLIPDVDEFILERGLILSAIKAFQRLGRDEEITKYVTWIDRNGYTSDLDTGSLAAMGLVNIANARAEKLILRILKQLRDSDDPNTHFPVDAICSQLWFLIQTGESATAARLLKRVIRELPKWRGLQGGFSTSGSMTLLAEVVAELDGPNAAQALLGLAVEAGSKEAHRGFRKSAVKAAKEMIVAPGIAASIEKASSIGSARKRRETLVPLYAKSGNWEQLSTLLDQCSDADESHRLIHSLLYSLPGGARL</sequence>
<comment type="caution">
    <text evidence="1">The sequence shown here is derived from an EMBL/GenBank/DDBJ whole genome shotgun (WGS) entry which is preliminary data.</text>
</comment>
<name>A0A5C6EMT2_9BACT</name>
<keyword evidence="2" id="KW-1185">Reference proteome</keyword>
<dbReference type="RefSeq" id="WP_146460453.1">
    <property type="nucleotide sequence ID" value="NZ_SJPW01000006.1"/>
</dbReference>
<proteinExistence type="predicted"/>